<evidence type="ECO:0008006" key="4">
    <source>
        <dbReference type="Google" id="ProtNLM"/>
    </source>
</evidence>
<keyword evidence="1" id="KW-0472">Membrane</keyword>
<reference evidence="3" key="1">
    <citation type="journal article" date="2019" name="Int. J. Syst. Evol. Microbiol.">
        <title>The Global Catalogue of Microorganisms (GCM) 10K type strain sequencing project: providing services to taxonomists for standard genome sequencing and annotation.</title>
        <authorList>
            <consortium name="The Broad Institute Genomics Platform"/>
            <consortium name="The Broad Institute Genome Sequencing Center for Infectious Disease"/>
            <person name="Wu L."/>
            <person name="Ma J."/>
        </authorList>
    </citation>
    <scope>NUCLEOTIDE SEQUENCE [LARGE SCALE GENOMIC DNA]</scope>
    <source>
        <strain evidence="3">JCM 31037</strain>
    </source>
</reference>
<keyword evidence="3" id="KW-1185">Reference proteome</keyword>
<sequence>MPRDTSRNPRTAILLAAVTGAVSGVVRAVVGWLLRNFTVDP</sequence>
<proteinExistence type="predicted"/>
<evidence type="ECO:0000313" key="2">
    <source>
        <dbReference type="EMBL" id="MFD1325223.1"/>
    </source>
</evidence>
<gene>
    <name evidence="2" type="ORF">ACFQ4H_29470</name>
</gene>
<dbReference type="RefSeq" id="WP_377577191.1">
    <property type="nucleotide sequence ID" value="NZ_JBHTMP010000071.1"/>
</dbReference>
<dbReference type="EMBL" id="JBHTMP010000071">
    <property type="protein sequence ID" value="MFD1325223.1"/>
    <property type="molecule type" value="Genomic_DNA"/>
</dbReference>
<keyword evidence="1" id="KW-0812">Transmembrane</keyword>
<protein>
    <recommendedName>
        <fullName evidence="4">Fluoride ion transporter CrcB</fullName>
    </recommendedName>
</protein>
<accession>A0ABW3YRF6</accession>
<keyword evidence="1" id="KW-1133">Transmembrane helix</keyword>
<feature type="transmembrane region" description="Helical" evidence="1">
    <location>
        <begin position="12"/>
        <end position="34"/>
    </location>
</feature>
<dbReference type="Proteomes" id="UP001597260">
    <property type="component" value="Unassembled WGS sequence"/>
</dbReference>
<evidence type="ECO:0000256" key="1">
    <source>
        <dbReference type="SAM" id="Phobius"/>
    </source>
</evidence>
<evidence type="ECO:0000313" key="3">
    <source>
        <dbReference type="Proteomes" id="UP001597260"/>
    </source>
</evidence>
<comment type="caution">
    <text evidence="2">The sequence shown here is derived from an EMBL/GenBank/DDBJ whole genome shotgun (WGS) entry which is preliminary data.</text>
</comment>
<name>A0ABW3YRF6_9ACTN</name>
<organism evidence="2 3">
    <name type="scientific">Micromonospora sonneratiae</name>
    <dbReference type="NCBI Taxonomy" id="1184706"/>
    <lineage>
        <taxon>Bacteria</taxon>
        <taxon>Bacillati</taxon>
        <taxon>Actinomycetota</taxon>
        <taxon>Actinomycetes</taxon>
        <taxon>Micromonosporales</taxon>
        <taxon>Micromonosporaceae</taxon>
        <taxon>Micromonospora</taxon>
    </lineage>
</organism>